<gene>
    <name evidence="1" type="ORF">M421DRAFT_279855</name>
</gene>
<reference evidence="1" key="1">
    <citation type="journal article" date="2020" name="Stud. Mycol.">
        <title>101 Dothideomycetes genomes: a test case for predicting lifestyles and emergence of pathogens.</title>
        <authorList>
            <person name="Haridas S."/>
            <person name="Albert R."/>
            <person name="Binder M."/>
            <person name="Bloem J."/>
            <person name="Labutti K."/>
            <person name="Salamov A."/>
            <person name="Andreopoulos B."/>
            <person name="Baker S."/>
            <person name="Barry K."/>
            <person name="Bills G."/>
            <person name="Bluhm B."/>
            <person name="Cannon C."/>
            <person name="Castanera R."/>
            <person name="Culley D."/>
            <person name="Daum C."/>
            <person name="Ezra D."/>
            <person name="Gonzalez J."/>
            <person name="Henrissat B."/>
            <person name="Kuo A."/>
            <person name="Liang C."/>
            <person name="Lipzen A."/>
            <person name="Lutzoni F."/>
            <person name="Magnuson J."/>
            <person name="Mondo S."/>
            <person name="Nolan M."/>
            <person name="Ohm R."/>
            <person name="Pangilinan J."/>
            <person name="Park H.-J."/>
            <person name="Ramirez L."/>
            <person name="Alfaro M."/>
            <person name="Sun H."/>
            <person name="Tritt A."/>
            <person name="Yoshinaga Y."/>
            <person name="Zwiers L.-H."/>
            <person name="Turgeon B."/>
            <person name="Goodwin S."/>
            <person name="Spatafora J."/>
            <person name="Crous P."/>
            <person name="Grigoriev I."/>
        </authorList>
    </citation>
    <scope>NUCLEOTIDE SEQUENCE</scope>
    <source>
        <strain evidence="1">CBS 183.55</strain>
    </source>
</reference>
<protein>
    <submittedName>
        <fullName evidence="1">Uncharacterized protein</fullName>
    </submittedName>
</protein>
<name>A0A6A5R8G5_9PLEO</name>
<evidence type="ECO:0000313" key="2">
    <source>
        <dbReference type="Proteomes" id="UP000800082"/>
    </source>
</evidence>
<accession>A0A6A5R8G5</accession>
<organism evidence="1 2">
    <name type="scientific">Didymella exigua CBS 183.55</name>
    <dbReference type="NCBI Taxonomy" id="1150837"/>
    <lineage>
        <taxon>Eukaryota</taxon>
        <taxon>Fungi</taxon>
        <taxon>Dikarya</taxon>
        <taxon>Ascomycota</taxon>
        <taxon>Pezizomycotina</taxon>
        <taxon>Dothideomycetes</taxon>
        <taxon>Pleosporomycetidae</taxon>
        <taxon>Pleosporales</taxon>
        <taxon>Pleosporineae</taxon>
        <taxon>Didymellaceae</taxon>
        <taxon>Didymella</taxon>
    </lineage>
</organism>
<proteinExistence type="predicted"/>
<dbReference type="RefSeq" id="XP_033444754.1">
    <property type="nucleotide sequence ID" value="XM_033588910.1"/>
</dbReference>
<dbReference type="EMBL" id="ML978993">
    <property type="protein sequence ID" value="KAF1924501.1"/>
    <property type="molecule type" value="Genomic_DNA"/>
</dbReference>
<dbReference type="Proteomes" id="UP000800082">
    <property type="component" value="Unassembled WGS sequence"/>
</dbReference>
<dbReference type="GeneID" id="54346557"/>
<sequence length="100" mass="11417">MRARRAYPWSMSEARNDHWLLDVHLLSVFLVSGQYYLSLLGRAPQYLQRDGKGTGCGTLGDPIQRIRDVQTTTLPSSLRTLTAWSHAFTFGQYPRLLNGY</sequence>
<keyword evidence="2" id="KW-1185">Reference proteome</keyword>
<dbReference type="AlphaFoldDB" id="A0A6A5R8G5"/>
<evidence type="ECO:0000313" key="1">
    <source>
        <dbReference type="EMBL" id="KAF1924501.1"/>
    </source>
</evidence>